<dbReference type="Gene3D" id="1.10.260.40">
    <property type="entry name" value="lambda repressor-like DNA-binding domains"/>
    <property type="match status" value="1"/>
</dbReference>
<reference evidence="3" key="1">
    <citation type="journal article" date="2019" name="Int. J. Syst. Evol. Microbiol.">
        <title>The Global Catalogue of Microorganisms (GCM) 10K type strain sequencing project: providing services to taxonomists for standard genome sequencing and annotation.</title>
        <authorList>
            <consortium name="The Broad Institute Genomics Platform"/>
            <consortium name="The Broad Institute Genome Sequencing Center for Infectious Disease"/>
            <person name="Wu L."/>
            <person name="Ma J."/>
        </authorList>
    </citation>
    <scope>NUCLEOTIDE SEQUENCE [LARGE SCALE GENOMIC DNA]</scope>
    <source>
        <strain evidence="3">JCM 12393</strain>
    </source>
</reference>
<dbReference type="InterPro" id="IPR001387">
    <property type="entry name" value="Cro/C1-type_HTH"/>
</dbReference>
<dbReference type="CDD" id="cd00093">
    <property type="entry name" value="HTH_XRE"/>
    <property type="match status" value="1"/>
</dbReference>
<comment type="caution">
    <text evidence="2">The sequence shown here is derived from an EMBL/GenBank/DDBJ whole genome shotgun (WGS) entry which is preliminary data.</text>
</comment>
<dbReference type="SMART" id="SM00530">
    <property type="entry name" value="HTH_XRE"/>
    <property type="match status" value="1"/>
</dbReference>
<dbReference type="RefSeq" id="WP_425554871.1">
    <property type="nucleotide sequence ID" value="NZ_BAAAKJ010000292.1"/>
</dbReference>
<proteinExistence type="predicted"/>
<keyword evidence="3" id="KW-1185">Reference proteome</keyword>
<name>A0ABN1YD98_9ACTN</name>
<protein>
    <recommendedName>
        <fullName evidence="1">HTH cro/C1-type domain-containing protein</fullName>
    </recommendedName>
</protein>
<dbReference type="InterPro" id="IPR010982">
    <property type="entry name" value="Lambda_DNA-bd_dom_sf"/>
</dbReference>
<evidence type="ECO:0000259" key="1">
    <source>
        <dbReference type="PROSITE" id="PS50943"/>
    </source>
</evidence>
<sequence>MLDHRLRLADPDLLRRLMRRAPGGKSLQVRDLASGAGVSRSKAGALLTGARPTVDQRTADRIAELLGVHIGALFDDQVSASTVADNPAKGHMP</sequence>
<accession>A0ABN1YD98</accession>
<gene>
    <name evidence="2" type="ORF">GCM10009639_52150</name>
</gene>
<dbReference type="EMBL" id="BAAAKJ010000292">
    <property type="protein sequence ID" value="GAA1405325.1"/>
    <property type="molecule type" value="Genomic_DNA"/>
</dbReference>
<evidence type="ECO:0000313" key="3">
    <source>
        <dbReference type="Proteomes" id="UP001499863"/>
    </source>
</evidence>
<feature type="domain" description="HTH cro/C1-type" evidence="1">
    <location>
        <begin position="30"/>
        <end position="73"/>
    </location>
</feature>
<organism evidence="2 3">
    <name type="scientific">Kitasatospora putterlickiae</name>
    <dbReference type="NCBI Taxonomy" id="221725"/>
    <lineage>
        <taxon>Bacteria</taxon>
        <taxon>Bacillati</taxon>
        <taxon>Actinomycetota</taxon>
        <taxon>Actinomycetes</taxon>
        <taxon>Kitasatosporales</taxon>
        <taxon>Streptomycetaceae</taxon>
        <taxon>Kitasatospora</taxon>
    </lineage>
</organism>
<dbReference type="SUPFAM" id="SSF47413">
    <property type="entry name" value="lambda repressor-like DNA-binding domains"/>
    <property type="match status" value="1"/>
</dbReference>
<dbReference type="Proteomes" id="UP001499863">
    <property type="component" value="Unassembled WGS sequence"/>
</dbReference>
<evidence type="ECO:0000313" key="2">
    <source>
        <dbReference type="EMBL" id="GAA1405325.1"/>
    </source>
</evidence>
<dbReference type="PROSITE" id="PS50943">
    <property type="entry name" value="HTH_CROC1"/>
    <property type="match status" value="1"/>
</dbReference>
<dbReference type="Pfam" id="PF13560">
    <property type="entry name" value="HTH_31"/>
    <property type="match status" value="1"/>
</dbReference>